<organism evidence="1 2">
    <name type="scientific">Caenorhabditis japonica</name>
    <dbReference type="NCBI Taxonomy" id="281687"/>
    <lineage>
        <taxon>Eukaryota</taxon>
        <taxon>Metazoa</taxon>
        <taxon>Ecdysozoa</taxon>
        <taxon>Nematoda</taxon>
        <taxon>Chromadorea</taxon>
        <taxon>Rhabditida</taxon>
        <taxon>Rhabditina</taxon>
        <taxon>Rhabditomorpha</taxon>
        <taxon>Rhabditoidea</taxon>
        <taxon>Rhabditidae</taxon>
        <taxon>Peloderinae</taxon>
        <taxon>Caenorhabditis</taxon>
    </lineage>
</organism>
<name>A0A8R1EBH2_CAEJA</name>
<reference evidence="1" key="2">
    <citation type="submission" date="2022-06" db="UniProtKB">
        <authorList>
            <consortium name="EnsemblMetazoa"/>
        </authorList>
    </citation>
    <scope>IDENTIFICATION</scope>
    <source>
        <strain evidence="1">DF5081</strain>
    </source>
</reference>
<sequence length="48" mass="5295">MSRSGQNNEARRRCSAVCGWIPEIASITCKKSFDAMLALVVCGSNRNY</sequence>
<accession>A0A8R1EBH2</accession>
<dbReference type="AlphaFoldDB" id="A0A8R1EBH2"/>
<reference evidence="2" key="1">
    <citation type="submission" date="2010-08" db="EMBL/GenBank/DDBJ databases">
        <authorList>
            <consortium name="Caenorhabditis japonica Sequencing Consortium"/>
            <person name="Wilson R.K."/>
        </authorList>
    </citation>
    <scope>NUCLEOTIDE SEQUENCE [LARGE SCALE GENOMIC DNA]</scope>
    <source>
        <strain evidence="2">DF5081</strain>
    </source>
</reference>
<keyword evidence="2" id="KW-1185">Reference proteome</keyword>
<evidence type="ECO:0000313" key="1">
    <source>
        <dbReference type="EnsemblMetazoa" id="CJA31881b.1"/>
    </source>
</evidence>
<protein>
    <submittedName>
        <fullName evidence="1">Uncharacterized protein</fullName>
    </submittedName>
</protein>
<dbReference type="EnsemblMetazoa" id="CJA31881b.1">
    <property type="protein sequence ID" value="CJA31881b.1"/>
    <property type="gene ID" value="WBGene00207728"/>
</dbReference>
<evidence type="ECO:0000313" key="2">
    <source>
        <dbReference type="Proteomes" id="UP000005237"/>
    </source>
</evidence>
<proteinExistence type="predicted"/>
<dbReference type="Proteomes" id="UP000005237">
    <property type="component" value="Unassembled WGS sequence"/>
</dbReference>